<protein>
    <recommendedName>
        <fullName evidence="3">DNA-binding protein</fullName>
    </recommendedName>
</protein>
<evidence type="ECO:0000313" key="2">
    <source>
        <dbReference type="Proteomes" id="UP000559987"/>
    </source>
</evidence>
<dbReference type="EMBL" id="JACHXZ010000004">
    <property type="protein sequence ID" value="MBB3169967.1"/>
    <property type="molecule type" value="Genomic_DNA"/>
</dbReference>
<dbReference type="AlphaFoldDB" id="A0A839UX77"/>
<organism evidence="1 2">
    <name type="scientific">Simiduia aestuariiviva</name>
    <dbReference type="NCBI Taxonomy" id="1510459"/>
    <lineage>
        <taxon>Bacteria</taxon>
        <taxon>Pseudomonadati</taxon>
        <taxon>Pseudomonadota</taxon>
        <taxon>Gammaproteobacteria</taxon>
        <taxon>Cellvibrionales</taxon>
        <taxon>Cellvibrionaceae</taxon>
        <taxon>Simiduia</taxon>
    </lineage>
</organism>
<name>A0A839UX77_9GAMM</name>
<accession>A0A839UX77</accession>
<proteinExistence type="predicted"/>
<evidence type="ECO:0000313" key="1">
    <source>
        <dbReference type="EMBL" id="MBB3169967.1"/>
    </source>
</evidence>
<gene>
    <name evidence="1" type="ORF">FHS30_003180</name>
</gene>
<comment type="caution">
    <text evidence="1">The sequence shown here is derived from an EMBL/GenBank/DDBJ whole genome shotgun (WGS) entry which is preliminary data.</text>
</comment>
<keyword evidence="2" id="KW-1185">Reference proteome</keyword>
<evidence type="ECO:0008006" key="3">
    <source>
        <dbReference type="Google" id="ProtNLM"/>
    </source>
</evidence>
<reference evidence="1 2" key="1">
    <citation type="submission" date="2020-08" db="EMBL/GenBank/DDBJ databases">
        <title>Genomic Encyclopedia of Type Strains, Phase III (KMG-III): the genomes of soil and plant-associated and newly described type strains.</title>
        <authorList>
            <person name="Whitman W."/>
        </authorList>
    </citation>
    <scope>NUCLEOTIDE SEQUENCE [LARGE SCALE GENOMIC DNA]</scope>
    <source>
        <strain evidence="1 2">CECT 8571</strain>
    </source>
</reference>
<sequence length="70" mass="7955">MPHKRLCTVQRLPNLYPESGITSASIRWLIFNSAENGFSVCVKRMGRKILIDLDEFEAWLDCQAAQESGI</sequence>
<dbReference type="Proteomes" id="UP000559987">
    <property type="component" value="Unassembled WGS sequence"/>
</dbReference>